<feature type="compositionally biased region" description="Low complexity" evidence="2">
    <location>
        <begin position="663"/>
        <end position="682"/>
    </location>
</feature>
<keyword evidence="3" id="KW-0472">Membrane</keyword>
<dbReference type="InterPro" id="IPR021950">
    <property type="entry name" value="Spt20"/>
</dbReference>
<accession>A0ABQ8M9Y7</accession>
<keyword evidence="3" id="KW-1133">Transmembrane helix</keyword>
<feature type="transmembrane region" description="Helical" evidence="3">
    <location>
        <begin position="842"/>
        <end position="865"/>
    </location>
</feature>
<feature type="compositionally biased region" description="Low complexity" evidence="2">
    <location>
        <begin position="502"/>
        <end position="522"/>
    </location>
</feature>
<dbReference type="Pfam" id="PF00535">
    <property type="entry name" value="Glycos_transf_2"/>
    <property type="match status" value="1"/>
</dbReference>
<name>A0ABQ8M9Y7_LABRO</name>
<feature type="chain" id="PRO_5047166804" description="Dolichyl-phosphate beta-glucosyltransferase" evidence="4">
    <location>
        <begin position="19"/>
        <end position="1154"/>
    </location>
</feature>
<proteinExistence type="inferred from homology"/>
<feature type="region of interest" description="Disordered" evidence="2">
    <location>
        <begin position="454"/>
        <end position="545"/>
    </location>
</feature>
<dbReference type="InterPro" id="IPR035518">
    <property type="entry name" value="DPG_synthase"/>
</dbReference>
<keyword evidence="4" id="KW-0732">Signal</keyword>
<evidence type="ECO:0000259" key="5">
    <source>
        <dbReference type="Pfam" id="PF00535"/>
    </source>
</evidence>
<sequence length="1154" mass="128451">MDLIIFGLFFYYTFVILPQQQVLEYALDRAEYIVESARQRPAKRRVSSSGRKSLYQKLNELYIEECEKEPELKKLRRNVNLLEKLVSQESVSCLVVNLYPGNEGYSLMLRGKNGSDSETIRLRYEETELLEYLDAEELPPILVDLLEKSQVNIFHCGCVIAEVRDYRQSGNAKMPTYQSRHILLRPTMQDDKLQLESQLILATAEPLCLDPSISVSCTTNRLLYNKQKMNTRSMKRCFRRHSQAALNRQQEMMSHCPALPQLRLLDYLQRRKERKPAPSIDLKISKAGNCVDMWKQSSCQLTVPSEIDVEKYAVAETFVKLDETQPTVWPAQDVRDDYIFECEVGGQPQRTKVSIFQSMGDPLVYGKIYSAKDSKSEEDVTDLHLIHPPFLIGSKTDADRFLTQYKEVYERDVKCQVKMLHNSGSAGSQGQLSPSRENEADGFSALVQSSVLGKGNPYSTQASSGHLKCPTPPPTKNQSLSRKHSMELGLLSPAALSPMQRSGTPKPSTPTPTNTPCSTPHPADVQSATPSVTPTPQDPTLPQQPTLLTPFAQQQMTLPVMTIPLPTSSTTSSQVMTNPAGLNFINVVGPVCSPQTLMSGSNPMLGCSPGTLASGIPLSGLLPSGGLMSGALPAMHPGLRPLNLLQLPTGPLIFNSLQQQQLSQFSPQQQSSQSATSSPQQQGEATAVINLTGVGGFMSPQAAVLSQLGCGLEGSGPSLPSPRLQQQHQPQIQLTLIGPLSCPASDPSNRPTLAIVPAEMRVEVAVLLIANESMAVCACNSCSTKCNTSKWVWQWGRRHRRRCHGNIPPTSQKVRGNAARHSPSPNHDLRLDRLQEVELRNYSLILALIILLLVVVIAHVSANVVDQTRHEKEKHFLTADGKKESFPSLMDPPSLELSVIVPSYNEELRLPVMMDEAMEYLEKRQKENPSFTYEVIVVDDGSKDKTTEVAMKYTKKYGAKKVRVLTLVKNRGKGGAVKMGTLSSRGRLILMADADGATKFADIENVEEGLESITEKPDNMAIACGSRAHLEKESVAQRSMFRTFLMYGFHFLVWFFCVRGIKDTQCGFKLFTREAALKTFSSLHVERWAFDVELLFIAQCFDIPVVEVAVNWTEIEGSKLVPFWSWLQMGRDLVFIRLRYLTGAWKLESERKTQ</sequence>
<comment type="similarity">
    <text evidence="1">Belongs to the SPT20 family.</text>
</comment>
<evidence type="ECO:0000259" key="6">
    <source>
        <dbReference type="Pfam" id="PF12090"/>
    </source>
</evidence>
<feature type="compositionally biased region" description="Low complexity" evidence="2">
    <location>
        <begin position="534"/>
        <end position="545"/>
    </location>
</feature>
<dbReference type="PANTHER" id="PTHR13526">
    <property type="entry name" value="TRANSCRIPTION FACTOR SPT20 HOMOLOG"/>
    <property type="match status" value="1"/>
</dbReference>
<dbReference type="Proteomes" id="UP000830375">
    <property type="component" value="Unassembled WGS sequence"/>
</dbReference>
<feature type="region of interest" description="Disordered" evidence="2">
    <location>
        <begin position="804"/>
        <end position="826"/>
    </location>
</feature>
<dbReference type="InterPro" id="IPR046468">
    <property type="entry name" value="Spt20-like_SEP"/>
</dbReference>
<keyword evidence="8" id="KW-1185">Reference proteome</keyword>
<reference evidence="7 8" key="1">
    <citation type="submission" date="2022-01" db="EMBL/GenBank/DDBJ databases">
        <title>A high-quality chromosome-level genome assembly of rohu carp, Labeo rohita.</title>
        <authorList>
            <person name="Arick M.A. II"/>
            <person name="Hsu C.-Y."/>
            <person name="Magbanua Z."/>
            <person name="Pechanova O."/>
            <person name="Grover C."/>
            <person name="Miller E."/>
            <person name="Thrash A."/>
            <person name="Ezzel L."/>
            <person name="Alam S."/>
            <person name="Benzie J."/>
            <person name="Hamilton M."/>
            <person name="Karsi A."/>
            <person name="Lawrence M.L."/>
            <person name="Peterson D.G."/>
        </authorList>
    </citation>
    <scope>NUCLEOTIDE SEQUENCE [LARGE SCALE GENOMIC DNA]</scope>
    <source>
        <strain evidence="8">BAU-BD-2019</strain>
        <tissue evidence="7">Blood</tissue>
    </source>
</reference>
<gene>
    <name evidence="7" type="ORF">H4Q32_022193</name>
</gene>
<feature type="signal peptide" evidence="4">
    <location>
        <begin position="1"/>
        <end position="18"/>
    </location>
</feature>
<evidence type="ECO:0008006" key="9">
    <source>
        <dbReference type="Google" id="ProtNLM"/>
    </source>
</evidence>
<dbReference type="InterPro" id="IPR029044">
    <property type="entry name" value="Nucleotide-diphossugar_trans"/>
</dbReference>
<feature type="transmembrane region" description="Helical" evidence="3">
    <location>
        <begin position="1044"/>
        <end position="1061"/>
    </location>
</feature>
<comment type="caution">
    <text evidence="7">The sequence shown here is derived from an EMBL/GenBank/DDBJ whole genome shotgun (WGS) entry which is preliminary data.</text>
</comment>
<evidence type="ECO:0000256" key="1">
    <source>
        <dbReference type="ARBA" id="ARBA00009112"/>
    </source>
</evidence>
<dbReference type="PANTHER" id="PTHR13526:SF8">
    <property type="entry name" value="TRANSCRIPTION FACTOR SPT20 HOMOLOG"/>
    <property type="match status" value="1"/>
</dbReference>
<dbReference type="Gene3D" id="3.90.550.10">
    <property type="entry name" value="Spore Coat Polysaccharide Biosynthesis Protein SpsA, Chain A"/>
    <property type="match status" value="1"/>
</dbReference>
<keyword evidence="3" id="KW-0812">Transmembrane</keyword>
<evidence type="ECO:0000256" key="4">
    <source>
        <dbReference type="SAM" id="SignalP"/>
    </source>
</evidence>
<evidence type="ECO:0000256" key="2">
    <source>
        <dbReference type="SAM" id="MobiDB-lite"/>
    </source>
</evidence>
<organism evidence="7 8">
    <name type="scientific">Labeo rohita</name>
    <name type="common">Indian major carp</name>
    <name type="synonym">Cyprinus rohita</name>
    <dbReference type="NCBI Taxonomy" id="84645"/>
    <lineage>
        <taxon>Eukaryota</taxon>
        <taxon>Metazoa</taxon>
        <taxon>Chordata</taxon>
        <taxon>Craniata</taxon>
        <taxon>Vertebrata</taxon>
        <taxon>Euteleostomi</taxon>
        <taxon>Actinopterygii</taxon>
        <taxon>Neopterygii</taxon>
        <taxon>Teleostei</taxon>
        <taxon>Ostariophysi</taxon>
        <taxon>Cypriniformes</taxon>
        <taxon>Cyprinidae</taxon>
        <taxon>Labeoninae</taxon>
        <taxon>Labeonini</taxon>
        <taxon>Labeo</taxon>
    </lineage>
</organism>
<dbReference type="CDD" id="cd04188">
    <property type="entry name" value="DPG_synthase"/>
    <property type="match status" value="1"/>
</dbReference>
<evidence type="ECO:0000256" key="3">
    <source>
        <dbReference type="SAM" id="Phobius"/>
    </source>
</evidence>
<dbReference type="InterPro" id="IPR001173">
    <property type="entry name" value="Glyco_trans_2-like"/>
</dbReference>
<feature type="domain" description="Spt20-like SEP" evidence="6">
    <location>
        <begin position="94"/>
        <end position="172"/>
    </location>
</feature>
<feature type="domain" description="Glycosyltransferase 2-like" evidence="5">
    <location>
        <begin position="898"/>
        <end position="1076"/>
    </location>
</feature>
<dbReference type="Pfam" id="PF12090">
    <property type="entry name" value="Spt20_SEP"/>
    <property type="match status" value="1"/>
</dbReference>
<dbReference type="EMBL" id="JACTAM010000010">
    <property type="protein sequence ID" value="KAI2659692.1"/>
    <property type="molecule type" value="Genomic_DNA"/>
</dbReference>
<dbReference type="SUPFAM" id="SSF53448">
    <property type="entry name" value="Nucleotide-diphospho-sugar transferases"/>
    <property type="match status" value="1"/>
</dbReference>
<evidence type="ECO:0000313" key="8">
    <source>
        <dbReference type="Proteomes" id="UP000830375"/>
    </source>
</evidence>
<evidence type="ECO:0000313" key="7">
    <source>
        <dbReference type="EMBL" id="KAI2659692.1"/>
    </source>
</evidence>
<feature type="region of interest" description="Disordered" evidence="2">
    <location>
        <begin position="663"/>
        <end position="683"/>
    </location>
</feature>
<protein>
    <recommendedName>
        <fullName evidence="9">Dolichyl-phosphate beta-glucosyltransferase</fullName>
    </recommendedName>
</protein>
<feature type="compositionally biased region" description="Polar residues" evidence="2">
    <location>
        <begin position="454"/>
        <end position="464"/>
    </location>
</feature>